<comment type="caution">
    <text evidence="5">The sequence shown here is derived from an EMBL/GenBank/DDBJ whole genome shotgun (WGS) entry which is preliminary data.</text>
</comment>
<evidence type="ECO:0000256" key="1">
    <source>
        <dbReference type="ARBA" id="ARBA00004123"/>
    </source>
</evidence>
<evidence type="ECO:0000313" key="6">
    <source>
        <dbReference type="Proteomes" id="UP001295794"/>
    </source>
</evidence>
<comment type="similarity">
    <text evidence="2">Belongs to the NRDE2 family.</text>
</comment>
<feature type="compositionally biased region" description="Basic residues" evidence="4">
    <location>
        <begin position="29"/>
        <end position="38"/>
    </location>
</feature>
<dbReference type="GO" id="GO:1902369">
    <property type="term" value="P:negative regulation of RNA catabolic process"/>
    <property type="evidence" value="ECO:0007669"/>
    <property type="project" value="TreeGrafter"/>
</dbReference>
<dbReference type="SUPFAM" id="SSF48452">
    <property type="entry name" value="TPR-like"/>
    <property type="match status" value="1"/>
</dbReference>
<reference evidence="5" key="1">
    <citation type="submission" date="2023-11" db="EMBL/GenBank/DDBJ databases">
        <authorList>
            <person name="De Vega J J."/>
            <person name="De Vega J J."/>
        </authorList>
    </citation>
    <scope>NUCLEOTIDE SEQUENCE</scope>
</reference>
<accession>A0AAD2HQ99</accession>
<dbReference type="EMBL" id="CAVNYO010000440">
    <property type="protein sequence ID" value="CAK5280176.1"/>
    <property type="molecule type" value="Genomic_DNA"/>
</dbReference>
<name>A0AAD2HQ99_9AGAR</name>
<dbReference type="InterPro" id="IPR013633">
    <property type="entry name" value="NRDE-2"/>
</dbReference>
<sequence length="1035" mass="115812">MLPVPSFSSFPALPSNSSGEVKNSDNEKKSRKGKRRRRDKDLDLDPVRDDAKRERAEDIVLSWDSTPPLFYSDRRGDPSNLTMGLNRREVPKYRGEKVVLGVTGSMTVYRSGHGMEIGPPGKRKMPSLTDPSSRALLFRNPVRSLLHPTQPPSSRIETQAEEGIILLPSRKPRERSYRDIENTQPNSDAESAADSGASDASDSDDGSFEHTEYQLTTVAINQRLGAEPTSVPNWLLLLSHNLSTVPITSKNASTARAEISISILTRALDAIPQSRILWLKYLQAGEDIWHESKLRYEWENALKKVGGGDLWMEWIECQIRRGRGGISAIVDDVKRALSSLQGDEISQLRVFWRLAVALQQAGFPERATAMFQAQAELTFHVPSSLGRSSFQQSLDSLEEFWETEVPRVGEENAPGWDAWVSAGSPTIPPPSYPTVAQVDDLDPYRKFCFSEQISDGTQFMPCRATDDAADSDPYATILFSDIRDVLLYLVTPTAKDVFRYAWLSLLGLHVPGFVDIDPEGVSDLDGRWSHVPFTRASFYDALFRFTGSRESRITNDAVAGTIIGREREYREGLGGPVMLWGRNTVHPLKVPSADGRSRSLWRKEELSALPTAFIRNVFAQLRDGNCGSDWDWYALAFENALGAKRCCTFSITIATSPLTDVCSALKLSRSFLANSSDSVTHWAAHARLEQLRGRLQDARKVYQTVLLANASPGTDHGALWWDWAEMEWLAGEPQALLRVLLTCTGVEGTNGIALLRAKRSLDDRIQTSDRPGRIAWIMLRTLFELAAGNGAEAALDVFDVQLKLVDDSSLERLQVEGLLMLFRHTVVLRHPLPPALLRTRAEAAVKAYPSNSILLGLYLEAQKGQGVWGKVRGLLGEETEKTVGRRIEDVWIAAWDQGRWENEVERMRIALMSALENGCTKHSCILWRLATELEVKTGNLPRAKALLFRAIGDCPLVKDLYLLAFGPLRSVFTTRELNSFADSMAEREIRTRRGLDSFVVGWKEKDAQENLPEDDIPEGDEIERSANEYRRLLPY</sequence>
<feature type="region of interest" description="Disordered" evidence="4">
    <location>
        <begin position="144"/>
        <end position="208"/>
    </location>
</feature>
<protein>
    <recommendedName>
        <fullName evidence="7">DUF1740-domain-containing protein</fullName>
    </recommendedName>
</protein>
<evidence type="ECO:0000313" key="5">
    <source>
        <dbReference type="EMBL" id="CAK5280176.1"/>
    </source>
</evidence>
<feature type="compositionally biased region" description="Basic and acidic residues" evidence="4">
    <location>
        <begin position="39"/>
        <end position="56"/>
    </location>
</feature>
<evidence type="ECO:0000256" key="2">
    <source>
        <dbReference type="ARBA" id="ARBA00009265"/>
    </source>
</evidence>
<dbReference type="GO" id="GO:0071013">
    <property type="term" value="C:catalytic step 2 spliceosome"/>
    <property type="evidence" value="ECO:0007669"/>
    <property type="project" value="TreeGrafter"/>
</dbReference>
<dbReference type="InterPro" id="IPR011990">
    <property type="entry name" value="TPR-like_helical_dom_sf"/>
</dbReference>
<keyword evidence="3" id="KW-0539">Nucleus</keyword>
<dbReference type="PANTHER" id="PTHR13471:SF0">
    <property type="entry name" value="NUCLEAR EXOSOME REGULATOR NRDE2"/>
    <property type="match status" value="1"/>
</dbReference>
<dbReference type="Pfam" id="PF08424">
    <property type="entry name" value="NRDE-2"/>
    <property type="match status" value="1"/>
</dbReference>
<proteinExistence type="inferred from homology"/>
<dbReference type="Proteomes" id="UP001295794">
    <property type="component" value="Unassembled WGS sequence"/>
</dbReference>
<comment type="subcellular location">
    <subcellularLocation>
        <location evidence="1">Nucleus</location>
    </subcellularLocation>
</comment>
<evidence type="ECO:0000256" key="3">
    <source>
        <dbReference type="ARBA" id="ARBA00023242"/>
    </source>
</evidence>
<keyword evidence="6" id="KW-1185">Reference proteome</keyword>
<dbReference type="Gene3D" id="1.25.40.10">
    <property type="entry name" value="Tetratricopeptide repeat domain"/>
    <property type="match status" value="2"/>
</dbReference>
<dbReference type="PANTHER" id="PTHR13471">
    <property type="entry name" value="TETRATRICOPEPTIDE-LIKE HELICAL"/>
    <property type="match status" value="1"/>
</dbReference>
<dbReference type="AlphaFoldDB" id="A0AAD2HQ99"/>
<gene>
    <name evidence="5" type="ORF">MYCIT1_LOCUS30659</name>
</gene>
<feature type="region of interest" description="Disordered" evidence="4">
    <location>
        <begin position="1"/>
        <end position="56"/>
    </location>
</feature>
<organism evidence="5 6">
    <name type="scientific">Mycena citricolor</name>
    <dbReference type="NCBI Taxonomy" id="2018698"/>
    <lineage>
        <taxon>Eukaryota</taxon>
        <taxon>Fungi</taxon>
        <taxon>Dikarya</taxon>
        <taxon>Basidiomycota</taxon>
        <taxon>Agaricomycotina</taxon>
        <taxon>Agaricomycetes</taxon>
        <taxon>Agaricomycetidae</taxon>
        <taxon>Agaricales</taxon>
        <taxon>Marasmiineae</taxon>
        <taxon>Mycenaceae</taxon>
        <taxon>Mycena</taxon>
    </lineage>
</organism>
<feature type="compositionally biased region" description="Low complexity" evidence="4">
    <location>
        <begin position="187"/>
        <end position="200"/>
    </location>
</feature>
<evidence type="ECO:0008006" key="7">
    <source>
        <dbReference type="Google" id="ProtNLM"/>
    </source>
</evidence>
<feature type="compositionally biased region" description="Polar residues" evidence="4">
    <location>
        <begin position="1"/>
        <end position="21"/>
    </location>
</feature>
<dbReference type="GO" id="GO:0031048">
    <property type="term" value="P:regulatory ncRNA-mediated heterochromatin formation"/>
    <property type="evidence" value="ECO:0007669"/>
    <property type="project" value="TreeGrafter"/>
</dbReference>
<evidence type="ECO:0000256" key="4">
    <source>
        <dbReference type="SAM" id="MobiDB-lite"/>
    </source>
</evidence>